<dbReference type="InterPro" id="IPR024586">
    <property type="entry name" value="DnaJ-like_C11_C"/>
</dbReference>
<dbReference type="GeneID" id="8102044"/>
<name>B8MBJ8_TALSN</name>
<feature type="region of interest" description="Disordered" evidence="2">
    <location>
        <begin position="222"/>
        <end position="242"/>
    </location>
</feature>
<accession>B8MBJ8</accession>
<dbReference type="RefSeq" id="XP_002481854.1">
    <property type="nucleotide sequence ID" value="XM_002481809.1"/>
</dbReference>
<dbReference type="eggNOG" id="KOG0718">
    <property type="taxonomic scope" value="Eukaryota"/>
</dbReference>
<evidence type="ECO:0000256" key="2">
    <source>
        <dbReference type="SAM" id="MobiDB-lite"/>
    </source>
</evidence>
<feature type="region of interest" description="Disordered" evidence="2">
    <location>
        <begin position="1"/>
        <end position="22"/>
    </location>
</feature>
<dbReference type="OMA" id="IWYTYHG"/>
<dbReference type="PhylomeDB" id="B8MBJ8"/>
<keyword evidence="5" id="KW-1185">Reference proteome</keyword>
<dbReference type="PRINTS" id="PR00625">
    <property type="entry name" value="JDOMAIN"/>
</dbReference>
<dbReference type="Pfam" id="PF00226">
    <property type="entry name" value="DnaJ"/>
    <property type="match status" value="1"/>
</dbReference>
<dbReference type="VEuPathDB" id="FungiDB:TSTA_116520"/>
<dbReference type="InterPro" id="IPR001623">
    <property type="entry name" value="DnaJ_domain"/>
</dbReference>
<gene>
    <name evidence="4" type="ORF">TSTA_116520</name>
</gene>
<dbReference type="PROSITE" id="PS50076">
    <property type="entry name" value="DNAJ_2"/>
    <property type="match status" value="1"/>
</dbReference>
<feature type="domain" description="J" evidence="3">
    <location>
        <begin position="33"/>
        <end position="102"/>
    </location>
</feature>
<feature type="compositionally biased region" description="Acidic residues" evidence="2">
    <location>
        <begin position="225"/>
        <end position="236"/>
    </location>
</feature>
<dbReference type="Pfam" id="PF11875">
    <property type="entry name" value="DnaJ-like_C11_C"/>
    <property type="match status" value="1"/>
</dbReference>
<protein>
    <submittedName>
        <fullName evidence="4">DnaJ domain protein</fullName>
    </submittedName>
</protein>
<evidence type="ECO:0000313" key="5">
    <source>
        <dbReference type="Proteomes" id="UP000001745"/>
    </source>
</evidence>
<dbReference type="HOGENOM" id="CLU_019611_0_0_1"/>
<dbReference type="GO" id="GO:0042407">
    <property type="term" value="P:cristae formation"/>
    <property type="evidence" value="ECO:0007669"/>
    <property type="project" value="TreeGrafter"/>
</dbReference>
<keyword evidence="1" id="KW-0143">Chaperone</keyword>
<dbReference type="SUPFAM" id="SSF46565">
    <property type="entry name" value="Chaperone J-domain"/>
    <property type="match status" value="1"/>
</dbReference>
<dbReference type="CDD" id="cd06257">
    <property type="entry name" value="DnaJ"/>
    <property type="match status" value="1"/>
</dbReference>
<dbReference type="PANTHER" id="PTHR44157:SF1">
    <property type="entry name" value="DNAJ HOMOLOG SUBFAMILY C MEMBER 11"/>
    <property type="match status" value="1"/>
</dbReference>
<dbReference type="Proteomes" id="UP000001745">
    <property type="component" value="Unassembled WGS sequence"/>
</dbReference>
<dbReference type="EMBL" id="EQ962655">
    <property type="protein sequence ID" value="EED17862.1"/>
    <property type="molecule type" value="Genomic_DNA"/>
</dbReference>
<dbReference type="eggNOG" id="KOG0714">
    <property type="taxonomic scope" value="Eukaryota"/>
</dbReference>
<dbReference type="OrthoDB" id="666364at2759"/>
<dbReference type="SMART" id="SM00271">
    <property type="entry name" value="DnaJ"/>
    <property type="match status" value="1"/>
</dbReference>
<evidence type="ECO:0000313" key="4">
    <source>
        <dbReference type="EMBL" id="EED17862.1"/>
    </source>
</evidence>
<proteinExistence type="predicted"/>
<evidence type="ECO:0000256" key="1">
    <source>
        <dbReference type="ARBA" id="ARBA00023186"/>
    </source>
</evidence>
<dbReference type="InterPro" id="IPR036869">
    <property type="entry name" value="J_dom_sf"/>
</dbReference>
<dbReference type="STRING" id="441959.B8MBJ8"/>
<dbReference type="GO" id="GO:0005739">
    <property type="term" value="C:mitochondrion"/>
    <property type="evidence" value="ECO:0007669"/>
    <property type="project" value="GOC"/>
</dbReference>
<sequence length="754" mass="84608">MASSRSEETLPNGSTYADDKDYDRFLQYPDKVDYYSLLGLSRYPPPTDSQLQTAYHNLSLSLHPDKQPPHLVEAANAQFRRIQEAYTTLIDPKKRVVYDLEGEEGVEREWSAGGRMSTRMENGDASLGQVGPRAMPPAEFRRWFLARMKARERAALEELVGAKGSVSVTVDASSWISPGEEEDELRITWPPPMRVSRYVLGYNFKAALPDFSSAWTWFSGNHTEPEEEISQEDDKPEEQLQSSPEVTFHTSINGAVVQIRQPLKISYEDGTTEIVQIDGPRILGGASFNLGASINHSFPSAGLQAGPQPKLSMRSLLDGASVGGTLGILPTRTLSMHIQKQVVPFPNGKPFTVLMKTDISSKPNKFMPKITTFVQRPFGLRKFGTLTYTTGSRLTWPSFVRGLLSPFIDMSIDPRRDLLSSNNGSLQLQYTTISDPVTADLAGDPEIPKSTRNEIWQWSVAATPVGGGLNLTYSRNFFADKLEDVPRSEWNLDGYHPTIPLPAHRGVRVEVEASVDLEGGMTWAIKALRRVGDFTTMGLGVGLRDRRGLVMTVQWHRLGQSIKVPIMICPFDLADADISTLAVLVPCLTYLGIEFGYIRPQERRHRREAIIRKRKVLKSQIPMRQKESAQQIELMSDYTRRRQAREKDKGGLVVVKAEYGYIPPKNAKITDDLTDPKVIDATIPVAALVEKSRLFISKDTIRFQIIGFYDPAPLLPKTLKVWYDFHGLRHYTEAKDGEDLACPQREHMLLSEDL</sequence>
<dbReference type="AlphaFoldDB" id="B8MBJ8"/>
<dbReference type="PANTHER" id="PTHR44157">
    <property type="entry name" value="DNAJ HOMOLOG SUBFAMILY C MEMBER 11"/>
    <property type="match status" value="1"/>
</dbReference>
<dbReference type="InterPro" id="IPR052243">
    <property type="entry name" value="Mito_inner_membrane_organizer"/>
</dbReference>
<organism evidence="4 5">
    <name type="scientific">Talaromyces stipitatus (strain ATCC 10500 / CBS 375.48 / QM 6759 / NRRL 1006)</name>
    <name type="common">Penicillium stipitatum</name>
    <dbReference type="NCBI Taxonomy" id="441959"/>
    <lineage>
        <taxon>Eukaryota</taxon>
        <taxon>Fungi</taxon>
        <taxon>Dikarya</taxon>
        <taxon>Ascomycota</taxon>
        <taxon>Pezizomycotina</taxon>
        <taxon>Eurotiomycetes</taxon>
        <taxon>Eurotiomycetidae</taxon>
        <taxon>Eurotiales</taxon>
        <taxon>Trichocomaceae</taxon>
        <taxon>Talaromyces</taxon>
        <taxon>Talaromyces sect. Talaromyces</taxon>
    </lineage>
</organism>
<dbReference type="Gene3D" id="1.10.287.110">
    <property type="entry name" value="DnaJ domain"/>
    <property type="match status" value="1"/>
</dbReference>
<dbReference type="InParanoid" id="B8MBJ8"/>
<reference evidence="5" key="1">
    <citation type="journal article" date="2015" name="Genome Announc.">
        <title>Genome sequence of the AIDS-associated pathogen Penicillium marneffei (ATCC18224) and its near taxonomic relative Talaromyces stipitatus (ATCC10500).</title>
        <authorList>
            <person name="Nierman W.C."/>
            <person name="Fedorova-Abrams N.D."/>
            <person name="Andrianopoulos A."/>
        </authorList>
    </citation>
    <scope>NUCLEOTIDE SEQUENCE [LARGE SCALE GENOMIC DNA]</scope>
    <source>
        <strain evidence="5">ATCC 10500 / CBS 375.48 / QM 6759 / NRRL 1006</strain>
    </source>
</reference>
<evidence type="ECO:0000259" key="3">
    <source>
        <dbReference type="PROSITE" id="PS50076"/>
    </source>
</evidence>